<evidence type="ECO:0000256" key="3">
    <source>
        <dbReference type="PIRSR" id="PIRSR640042-1"/>
    </source>
</evidence>
<dbReference type="GO" id="GO:0003844">
    <property type="term" value="F:1,4-alpha-glucan branching enzyme activity"/>
    <property type="evidence" value="ECO:0007669"/>
    <property type="project" value="InterPro"/>
</dbReference>
<dbReference type="Proteomes" id="UP000192569">
    <property type="component" value="Chromosome I"/>
</dbReference>
<feature type="binding site" evidence="4">
    <location>
        <position position="241"/>
    </location>
    <ligand>
        <name>substrate</name>
    </ligand>
</feature>
<dbReference type="GO" id="GO:0030979">
    <property type="term" value="P:alpha-glucan biosynthetic process"/>
    <property type="evidence" value="ECO:0007669"/>
    <property type="project" value="InterPro"/>
</dbReference>
<feature type="binding site" evidence="4">
    <location>
        <position position="258"/>
    </location>
    <ligand>
        <name>substrate</name>
    </ligand>
</feature>
<dbReference type="Pfam" id="PF09210">
    <property type="entry name" value="BE_C"/>
    <property type="match status" value="1"/>
</dbReference>
<comment type="similarity">
    <text evidence="1 5">Belongs to the glycosyl hydrolase 57 family.</text>
</comment>
<evidence type="ECO:0000256" key="2">
    <source>
        <dbReference type="ARBA" id="ARBA00023277"/>
    </source>
</evidence>
<dbReference type="Gene3D" id="3.20.110.10">
    <property type="entry name" value="Glycoside hydrolase 38, N terminal domain"/>
    <property type="match status" value="1"/>
</dbReference>
<feature type="binding site" evidence="4">
    <location>
        <position position="405"/>
    </location>
    <ligand>
        <name>substrate</name>
    </ligand>
</feature>
<proteinExistence type="inferred from homology"/>
<dbReference type="InterPro" id="IPR011330">
    <property type="entry name" value="Glyco_hydro/deAcase_b/a-brl"/>
</dbReference>
<evidence type="ECO:0000259" key="7">
    <source>
        <dbReference type="Pfam" id="PF09210"/>
    </source>
</evidence>
<dbReference type="InterPro" id="IPR040042">
    <property type="entry name" value="Branching_enz_MT3115-like"/>
</dbReference>
<dbReference type="EMBL" id="LT838272">
    <property type="protein sequence ID" value="SMB99276.1"/>
    <property type="molecule type" value="Genomic_DNA"/>
</dbReference>
<evidence type="ECO:0000313" key="8">
    <source>
        <dbReference type="EMBL" id="SMB99276.1"/>
    </source>
</evidence>
<organism evidence="8 9">
    <name type="scientific">Thermanaeromonas toyohensis ToBE</name>
    <dbReference type="NCBI Taxonomy" id="698762"/>
    <lineage>
        <taxon>Bacteria</taxon>
        <taxon>Bacillati</taxon>
        <taxon>Bacillota</taxon>
        <taxon>Clostridia</taxon>
        <taxon>Neomoorellales</taxon>
        <taxon>Neomoorellaceae</taxon>
        <taxon>Thermanaeromonas</taxon>
    </lineage>
</organism>
<protein>
    <submittedName>
        <fullName evidence="8">(1-&gt;4)-alpha-D-glucan branching enzyme</fullName>
    </submittedName>
</protein>
<dbReference type="Pfam" id="PF03065">
    <property type="entry name" value="Glyco_hydro_57"/>
    <property type="match status" value="1"/>
</dbReference>
<dbReference type="SUPFAM" id="SSF88713">
    <property type="entry name" value="Glycoside hydrolase/deacetylase"/>
    <property type="match status" value="1"/>
</dbReference>
<dbReference type="CDD" id="cd10792">
    <property type="entry name" value="GH57N_AmyC_like"/>
    <property type="match status" value="1"/>
</dbReference>
<dbReference type="InterPro" id="IPR004300">
    <property type="entry name" value="Glyco_hydro_57_N"/>
</dbReference>
<feature type="active site" description="Nucleophile" evidence="3">
    <location>
        <position position="189"/>
    </location>
</feature>
<dbReference type="STRING" id="698762.SAMN00808754_2826"/>
<keyword evidence="9" id="KW-1185">Reference proteome</keyword>
<feature type="binding site" evidence="4">
    <location>
        <position position="466"/>
    </location>
    <ligand>
        <name>substrate</name>
    </ligand>
</feature>
<dbReference type="InterPro" id="IPR037090">
    <property type="entry name" value="57_glycoside_trans_central"/>
</dbReference>
<dbReference type="InterPro" id="IPR027291">
    <property type="entry name" value="Glyco_hydro_38_N_sf"/>
</dbReference>
<dbReference type="Gene3D" id="1.20.1430.10">
    <property type="entry name" value="Families 57/38 glycoside transferase, middle domain"/>
    <property type="match status" value="1"/>
</dbReference>
<dbReference type="GO" id="GO:0005576">
    <property type="term" value="C:extracellular region"/>
    <property type="evidence" value="ECO:0007669"/>
    <property type="project" value="TreeGrafter"/>
</dbReference>
<feature type="active site" description="Proton donor" evidence="3">
    <location>
        <position position="350"/>
    </location>
</feature>
<gene>
    <name evidence="8" type="ORF">SAMN00808754_2826</name>
</gene>
<evidence type="ECO:0000256" key="4">
    <source>
        <dbReference type="PIRSR" id="PIRSR640042-2"/>
    </source>
</evidence>
<dbReference type="PANTHER" id="PTHR41695">
    <property type="entry name" value="1,4-ALPHA-GLUCAN BRANCHING ENZYME RV3031-RELATED"/>
    <property type="match status" value="1"/>
</dbReference>
<dbReference type="SUPFAM" id="SSF88688">
    <property type="entry name" value="Families 57/38 glycoside transferase middle domain"/>
    <property type="match status" value="1"/>
</dbReference>
<evidence type="ECO:0000313" key="9">
    <source>
        <dbReference type="Proteomes" id="UP000192569"/>
    </source>
</evidence>
<dbReference type="InterPro" id="IPR028995">
    <property type="entry name" value="Glyco_hydro_57/38_cen_sf"/>
</dbReference>
<sequence>MPSGYVALVLHAHLPYVRHPEEEYSLAEKWYHEAVTETYIPLIQMVHRLLEDRVPIRLTVSLSPPLASMMADDFIQKRYLRYLERLRELAAKEVWRTKDDPRFHLVARMYQKKFEEIYRLYNYYRGNLIKAFQELQGEGALELITCAATHGYLPLIGLHREVVRAQVEVAVHNHFRLFGQPPAGLWLPECGYNPGDDAILKKYNIKYFFLDAHGILYATPRPRYSIFAPVVTPSGVAAFGRDLESSEQVWSAQEGYPGDFDYREFYRDIGYDLDFEYIKPYIHPSGLRVDTGLKYYRITGKTELKEPYVPEWASEKAKIHAGNFLFNREHQIKYLATYMDRPPIIVCPYDAELFGHWWFEGPQWLESLFRQVASLAHQPFIFITPSDYLERFPINQPAMPCMSSWGNNGYNEVWLDGSNDWIYRHLHNAAEAMINLANLFVAPRDELTRRALNQAARELLLAQSSDWAFIMKTGTMVDYAIGRTKKHLLNFWKLKEKIEQESIDKEWLQELEETDNIFPDLNYRVFASEGV</sequence>
<name>A0A1W1W120_9FIRM</name>
<reference evidence="8 9" key="1">
    <citation type="submission" date="2017-04" db="EMBL/GenBank/DDBJ databases">
        <authorList>
            <person name="Afonso C.L."/>
            <person name="Miller P.J."/>
            <person name="Scott M.A."/>
            <person name="Spackman E."/>
            <person name="Goraichik I."/>
            <person name="Dimitrov K.M."/>
            <person name="Suarez D.L."/>
            <person name="Swayne D.E."/>
        </authorList>
    </citation>
    <scope>NUCLEOTIDE SEQUENCE [LARGE SCALE GENOMIC DNA]</scope>
    <source>
        <strain evidence="8 9">ToBE</strain>
    </source>
</reference>
<evidence type="ECO:0000256" key="5">
    <source>
        <dbReference type="RuleBase" id="RU361196"/>
    </source>
</evidence>
<dbReference type="RefSeq" id="WP_084666518.1">
    <property type="nucleotide sequence ID" value="NZ_LT838272.1"/>
</dbReference>
<evidence type="ECO:0000256" key="1">
    <source>
        <dbReference type="ARBA" id="ARBA00006821"/>
    </source>
</evidence>
<dbReference type="OrthoDB" id="9803279at2"/>
<accession>A0A1W1W120</accession>
<dbReference type="PANTHER" id="PTHR41695:SF1">
    <property type="entry name" value="1,4-ALPHA-GLUCAN BRANCHING ENZYME TK1436"/>
    <property type="match status" value="1"/>
</dbReference>
<keyword evidence="2 5" id="KW-0119">Carbohydrate metabolism</keyword>
<evidence type="ECO:0000259" key="6">
    <source>
        <dbReference type="Pfam" id="PF03065"/>
    </source>
</evidence>
<dbReference type="InterPro" id="IPR015293">
    <property type="entry name" value="BE_C"/>
</dbReference>
<feature type="domain" description="Glycoside hydrolase family 57 N-terminal" evidence="6">
    <location>
        <begin position="7"/>
        <end position="324"/>
    </location>
</feature>
<dbReference type="AlphaFoldDB" id="A0A1W1W120"/>
<feature type="domain" description="1,4-alpha-glucan branching enzyme C-terminal" evidence="7">
    <location>
        <begin position="425"/>
        <end position="526"/>
    </location>
</feature>